<evidence type="ECO:0000313" key="10">
    <source>
        <dbReference type="RefSeq" id="XP_027186331.1"/>
    </source>
</evidence>
<dbReference type="GO" id="GO:0005576">
    <property type="term" value="C:extracellular region"/>
    <property type="evidence" value="ECO:0007669"/>
    <property type="project" value="UniProtKB-SubCell"/>
</dbReference>
<evidence type="ECO:0000256" key="7">
    <source>
        <dbReference type="RuleBase" id="RU367102"/>
    </source>
</evidence>
<dbReference type="RefSeq" id="XP_027186331.1">
    <property type="nucleotide sequence ID" value="XM_027330530.1"/>
</dbReference>
<organism evidence="9 10">
    <name type="scientific">Cicer arietinum</name>
    <name type="common">Chickpea</name>
    <name type="synonym">Garbanzo</name>
    <dbReference type="NCBI Taxonomy" id="3827"/>
    <lineage>
        <taxon>Eukaryota</taxon>
        <taxon>Viridiplantae</taxon>
        <taxon>Streptophyta</taxon>
        <taxon>Embryophyta</taxon>
        <taxon>Tracheophyta</taxon>
        <taxon>Spermatophyta</taxon>
        <taxon>Magnoliopsida</taxon>
        <taxon>eudicotyledons</taxon>
        <taxon>Gunneridae</taxon>
        <taxon>Pentapetalae</taxon>
        <taxon>rosids</taxon>
        <taxon>fabids</taxon>
        <taxon>Fabales</taxon>
        <taxon>Fabaceae</taxon>
        <taxon>Papilionoideae</taxon>
        <taxon>50 kb inversion clade</taxon>
        <taxon>NPAAA clade</taxon>
        <taxon>Hologalegina</taxon>
        <taxon>IRL clade</taxon>
        <taxon>Cicereae</taxon>
        <taxon>Cicer</taxon>
    </lineage>
</organism>
<reference evidence="10" key="1">
    <citation type="submission" date="2025-08" db="UniProtKB">
        <authorList>
            <consortium name="RefSeq"/>
        </authorList>
    </citation>
    <scope>IDENTIFICATION</scope>
    <source>
        <tissue evidence="10">Etiolated seedlings</tissue>
    </source>
</reference>
<dbReference type="AlphaFoldDB" id="A0A3Q7XRC8"/>
<dbReference type="STRING" id="3827.A0A3Q7XRC8"/>
<protein>
    <recommendedName>
        <fullName evidence="7">Epidermal patterning factor-like protein</fullName>
    </recommendedName>
</protein>
<comment type="function">
    <text evidence="7">Controls stomatal patterning.</text>
</comment>
<keyword evidence="6" id="KW-1015">Disulfide bond</keyword>
<keyword evidence="5" id="KW-0732">Signal</keyword>
<keyword evidence="4 7" id="KW-0964">Secreted</keyword>
<gene>
    <name evidence="10" type="primary">LOC113784376</name>
</gene>
<evidence type="ECO:0000256" key="3">
    <source>
        <dbReference type="ARBA" id="ARBA00022473"/>
    </source>
</evidence>
<keyword evidence="3 7" id="KW-0217">Developmental protein</keyword>
<dbReference type="Proteomes" id="UP000087171">
    <property type="component" value="Unplaced"/>
</dbReference>
<keyword evidence="9" id="KW-1185">Reference proteome</keyword>
<feature type="transmembrane region" description="Helical" evidence="8">
    <location>
        <begin position="6"/>
        <end position="27"/>
    </location>
</feature>
<keyword evidence="8" id="KW-0812">Transmembrane</keyword>
<dbReference type="PANTHER" id="PTHR33109">
    <property type="entry name" value="EPIDERMAL PATTERNING FACTOR-LIKE PROTEIN 4"/>
    <property type="match status" value="1"/>
</dbReference>
<dbReference type="InterPro" id="IPR039455">
    <property type="entry name" value="EPFL"/>
</dbReference>
<accession>A0A3Q7XRC8</accession>
<evidence type="ECO:0000256" key="2">
    <source>
        <dbReference type="ARBA" id="ARBA00008127"/>
    </source>
</evidence>
<keyword evidence="8" id="KW-0472">Membrane</keyword>
<evidence type="ECO:0000256" key="8">
    <source>
        <dbReference type="SAM" id="Phobius"/>
    </source>
</evidence>
<evidence type="ECO:0000313" key="9">
    <source>
        <dbReference type="Proteomes" id="UP000087171"/>
    </source>
</evidence>
<dbReference type="Pfam" id="PF17181">
    <property type="entry name" value="EPF"/>
    <property type="match status" value="1"/>
</dbReference>
<sequence>MFMNKIHVYFVVSFFFLAIFTTIFSPITASRNINIPQEAIGQRTVSQDKSEVSVVTSRSLLDGLGSHPPSCIGKCGTCTPCEPILVTIPPVSAPTMSAPLRTIVMTESYPQAWRCTCGGKLYPPLF</sequence>
<dbReference type="GO" id="GO:0010052">
    <property type="term" value="P:guard cell differentiation"/>
    <property type="evidence" value="ECO:0007669"/>
    <property type="project" value="UniProtKB-UniRule"/>
</dbReference>
<proteinExistence type="inferred from homology"/>
<comment type="similarity">
    <text evidence="2 7">Belongs to the plant cysteine rich small secretory peptide family. Epidermal patterning factor subfamily.</text>
</comment>
<evidence type="ECO:0000256" key="1">
    <source>
        <dbReference type="ARBA" id="ARBA00004613"/>
    </source>
</evidence>
<comment type="subcellular location">
    <subcellularLocation>
        <location evidence="1 7">Secreted</location>
    </subcellularLocation>
</comment>
<dbReference type="PANTHER" id="PTHR33109:SF4">
    <property type="entry name" value="EPIDERMAL PATTERNING FACTOR-LIKE PROTEIN 6"/>
    <property type="match status" value="1"/>
</dbReference>
<evidence type="ECO:0000256" key="5">
    <source>
        <dbReference type="ARBA" id="ARBA00022729"/>
    </source>
</evidence>
<evidence type="ECO:0000256" key="4">
    <source>
        <dbReference type="ARBA" id="ARBA00022525"/>
    </source>
</evidence>
<keyword evidence="8" id="KW-1133">Transmembrane helix</keyword>
<name>A0A3Q7XRC8_CICAR</name>
<evidence type="ECO:0000256" key="6">
    <source>
        <dbReference type="ARBA" id="ARBA00023157"/>
    </source>
</evidence>
<dbReference type="OrthoDB" id="1436000at2759"/>